<sequence>MRCAFGLFMFLACVGCGKSGGSSSGAAPVATTSGYVVKTWKPHTSNQYLFRATFPLGDPTHYPAFSGNQPDCVQEGTDFSVQVFTKETGNEKSGCFGIRTARFWKDAKPAAREAVFPTLTGGFPPDLLKSEAKTVTWGGRDARELTWNDPASSTKWVMRHFTTEGGVYIGYIRDLGNLTPFEKNTFFDSFEIIPKP</sequence>
<keyword evidence="2" id="KW-1185">Reference proteome</keyword>
<dbReference type="EMBL" id="LR593886">
    <property type="protein sequence ID" value="VTR93154.1"/>
    <property type="molecule type" value="Genomic_DNA"/>
</dbReference>
<dbReference type="KEGG" id="gms:SOIL9_45600"/>
<dbReference type="Proteomes" id="UP000464178">
    <property type="component" value="Chromosome"/>
</dbReference>
<accession>A0A6P2CZD0</accession>
<proteinExistence type="predicted"/>
<protein>
    <submittedName>
        <fullName evidence="1">Uncharacterized protein</fullName>
    </submittedName>
</protein>
<reference evidence="1 2" key="1">
    <citation type="submission" date="2019-05" db="EMBL/GenBank/DDBJ databases">
        <authorList>
            <consortium name="Science for Life Laboratories"/>
        </authorList>
    </citation>
    <scope>NUCLEOTIDE SEQUENCE [LARGE SCALE GENOMIC DNA]</scope>
    <source>
        <strain evidence="1">Soil9</strain>
    </source>
</reference>
<dbReference type="RefSeq" id="WP_162667927.1">
    <property type="nucleotide sequence ID" value="NZ_LR593886.1"/>
</dbReference>
<organism evidence="1 2">
    <name type="scientific">Gemmata massiliana</name>
    <dbReference type="NCBI Taxonomy" id="1210884"/>
    <lineage>
        <taxon>Bacteria</taxon>
        <taxon>Pseudomonadati</taxon>
        <taxon>Planctomycetota</taxon>
        <taxon>Planctomycetia</taxon>
        <taxon>Gemmatales</taxon>
        <taxon>Gemmataceae</taxon>
        <taxon>Gemmata</taxon>
    </lineage>
</organism>
<gene>
    <name evidence="1" type="ORF">SOIL9_45600</name>
</gene>
<evidence type="ECO:0000313" key="1">
    <source>
        <dbReference type="EMBL" id="VTR93154.1"/>
    </source>
</evidence>
<dbReference type="AlphaFoldDB" id="A0A6P2CZD0"/>
<name>A0A6P2CZD0_9BACT</name>
<evidence type="ECO:0000313" key="2">
    <source>
        <dbReference type="Proteomes" id="UP000464178"/>
    </source>
</evidence>